<dbReference type="InterPro" id="IPR029032">
    <property type="entry name" value="AhpD-like"/>
</dbReference>
<protein>
    <recommendedName>
        <fullName evidence="1">Carboxymuconolactone decarboxylase-like domain-containing protein</fullName>
    </recommendedName>
</protein>
<organism evidence="2">
    <name type="scientific">marine metagenome</name>
    <dbReference type="NCBI Taxonomy" id="408172"/>
    <lineage>
        <taxon>unclassified sequences</taxon>
        <taxon>metagenomes</taxon>
        <taxon>ecological metagenomes</taxon>
    </lineage>
</organism>
<dbReference type="Gene3D" id="1.20.1290.10">
    <property type="entry name" value="AhpD-like"/>
    <property type="match status" value="1"/>
</dbReference>
<feature type="domain" description="Carboxymuconolactone decarboxylase-like" evidence="1">
    <location>
        <begin position="8"/>
        <end position="50"/>
    </location>
</feature>
<dbReference type="GO" id="GO:0051920">
    <property type="term" value="F:peroxiredoxin activity"/>
    <property type="evidence" value="ECO:0007669"/>
    <property type="project" value="InterPro"/>
</dbReference>
<sequence>IVLDKPNQLPGHITGALNYGWSKEEIVELITQMLFYGGYPTAVNSLTAAAKTFAEYDERHNK</sequence>
<reference evidence="2" key="1">
    <citation type="submission" date="2018-05" db="EMBL/GenBank/DDBJ databases">
        <authorList>
            <person name="Lanie J.A."/>
            <person name="Ng W.-L."/>
            <person name="Kazmierczak K.M."/>
            <person name="Andrzejewski T.M."/>
            <person name="Davidsen T.M."/>
            <person name="Wayne K.J."/>
            <person name="Tettelin H."/>
            <person name="Glass J.I."/>
            <person name="Rusch D."/>
            <person name="Podicherti R."/>
            <person name="Tsui H.-C.T."/>
            <person name="Winkler M.E."/>
        </authorList>
    </citation>
    <scope>NUCLEOTIDE SEQUENCE</scope>
</reference>
<dbReference type="AlphaFoldDB" id="A0A382I5E1"/>
<dbReference type="SUPFAM" id="SSF69118">
    <property type="entry name" value="AhpD-like"/>
    <property type="match status" value="1"/>
</dbReference>
<dbReference type="PANTHER" id="PTHR33570">
    <property type="entry name" value="4-CARBOXYMUCONOLACTONE DECARBOXYLASE FAMILY PROTEIN"/>
    <property type="match status" value="1"/>
</dbReference>
<dbReference type="EMBL" id="UINC01065205">
    <property type="protein sequence ID" value="SVB94625.1"/>
    <property type="molecule type" value="Genomic_DNA"/>
</dbReference>
<proteinExistence type="predicted"/>
<evidence type="ECO:0000259" key="1">
    <source>
        <dbReference type="Pfam" id="PF02627"/>
    </source>
</evidence>
<accession>A0A382I5E1</accession>
<feature type="non-terminal residue" evidence="2">
    <location>
        <position position="1"/>
    </location>
</feature>
<gene>
    <name evidence="2" type="ORF">METZ01_LOCUS247479</name>
</gene>
<dbReference type="Pfam" id="PF02627">
    <property type="entry name" value="CMD"/>
    <property type="match status" value="1"/>
</dbReference>
<evidence type="ECO:0000313" key="2">
    <source>
        <dbReference type="EMBL" id="SVB94625.1"/>
    </source>
</evidence>
<name>A0A382I5E1_9ZZZZ</name>
<dbReference type="InterPro" id="IPR003779">
    <property type="entry name" value="CMD-like"/>
</dbReference>
<dbReference type="PANTHER" id="PTHR33570:SF2">
    <property type="entry name" value="CARBOXYMUCONOLACTONE DECARBOXYLASE-LIKE DOMAIN-CONTAINING PROTEIN"/>
    <property type="match status" value="1"/>
</dbReference>
<dbReference type="InterPro" id="IPR052512">
    <property type="entry name" value="4CMD/NDH-1_regulator"/>
</dbReference>